<accession>A0A1R4I6W9</accession>
<dbReference type="GO" id="GO:0046872">
    <property type="term" value="F:metal ion binding"/>
    <property type="evidence" value="ECO:0007669"/>
    <property type="project" value="UniProtKB-KW"/>
</dbReference>
<evidence type="ECO:0000256" key="2">
    <source>
        <dbReference type="ARBA" id="ARBA00022559"/>
    </source>
</evidence>
<keyword evidence="6" id="KW-0408">Iron</keyword>
<evidence type="ECO:0000256" key="4">
    <source>
        <dbReference type="ARBA" id="ARBA00022723"/>
    </source>
</evidence>
<evidence type="ECO:0000256" key="3">
    <source>
        <dbReference type="ARBA" id="ARBA00022617"/>
    </source>
</evidence>
<protein>
    <submittedName>
        <fullName evidence="7">Catalase / Peroxidase</fullName>
        <ecNumber evidence="7">1.11.1.6</ecNumber>
        <ecNumber evidence="7">1.11.1.7</ecNumber>
    </submittedName>
</protein>
<dbReference type="InterPro" id="IPR000763">
    <property type="entry name" value="Catalase_peroxidase"/>
</dbReference>
<dbReference type="EC" id="1.11.1.7" evidence="7"/>
<dbReference type="Gene3D" id="1.10.520.10">
    <property type="match status" value="1"/>
</dbReference>
<dbReference type="Proteomes" id="UP000196331">
    <property type="component" value="Unassembled WGS sequence"/>
</dbReference>
<dbReference type="GO" id="GO:0020037">
    <property type="term" value="F:heme binding"/>
    <property type="evidence" value="ECO:0007669"/>
    <property type="project" value="InterPro"/>
</dbReference>
<dbReference type="GO" id="GO:0004096">
    <property type="term" value="F:catalase activity"/>
    <property type="evidence" value="ECO:0007669"/>
    <property type="project" value="UniProtKB-EC"/>
</dbReference>
<name>A0A1R4I6W9_9GAMM</name>
<dbReference type="EC" id="1.11.1.6" evidence="7"/>
<evidence type="ECO:0000256" key="6">
    <source>
        <dbReference type="ARBA" id="ARBA00023004"/>
    </source>
</evidence>
<dbReference type="PRINTS" id="PR00460">
    <property type="entry name" value="BPEROXIDASE"/>
</dbReference>
<evidence type="ECO:0000313" key="8">
    <source>
        <dbReference type="Proteomes" id="UP000196331"/>
    </source>
</evidence>
<dbReference type="AlphaFoldDB" id="A0A1R4I6W9"/>
<dbReference type="GO" id="GO:0140825">
    <property type="term" value="F:lactoperoxidase activity"/>
    <property type="evidence" value="ECO:0007669"/>
    <property type="project" value="UniProtKB-EC"/>
</dbReference>
<evidence type="ECO:0000313" key="7">
    <source>
        <dbReference type="EMBL" id="SJN15043.1"/>
    </source>
</evidence>
<proteinExistence type="predicted"/>
<dbReference type="RefSeq" id="WP_254908657.1">
    <property type="nucleotide sequence ID" value="NZ_FUKM01000061.1"/>
</dbReference>
<organism evidence="7 8">
    <name type="scientific">Halomonas citrativorans</name>
    <dbReference type="NCBI Taxonomy" id="2742612"/>
    <lineage>
        <taxon>Bacteria</taxon>
        <taxon>Pseudomonadati</taxon>
        <taxon>Pseudomonadota</taxon>
        <taxon>Gammaproteobacteria</taxon>
        <taxon>Oceanospirillales</taxon>
        <taxon>Halomonadaceae</taxon>
        <taxon>Halomonas</taxon>
    </lineage>
</organism>
<keyword evidence="2 7" id="KW-0575">Peroxidase</keyword>
<comment type="caution">
    <text evidence="7">The sequence shown here is derived from an EMBL/GenBank/DDBJ whole genome shotgun (WGS) entry which is preliminary data.</text>
</comment>
<reference evidence="7 8" key="1">
    <citation type="submission" date="2017-02" db="EMBL/GenBank/DDBJ databases">
        <authorList>
            <person name="Dridi B."/>
        </authorList>
    </citation>
    <scope>NUCLEOTIDE SEQUENCE [LARGE SCALE GENOMIC DNA]</scope>
    <source>
        <strain evidence="7 8">JB380</strain>
    </source>
</reference>
<sequence>MGARTTPRLQDNEHWWPDQFNLSVLHQKHPDFNLLEGFRYGDAFAYLSVDELSADVDALMTGW</sequence>
<evidence type="ECO:0000256" key="5">
    <source>
        <dbReference type="ARBA" id="ARBA00023002"/>
    </source>
</evidence>
<comment type="cofactor">
    <cofactor evidence="1">
        <name>heme b</name>
        <dbReference type="ChEBI" id="CHEBI:60344"/>
    </cofactor>
</comment>
<keyword evidence="3" id="KW-0349">Heme</keyword>
<keyword evidence="4" id="KW-0479">Metal-binding</keyword>
<dbReference type="EMBL" id="FUKM01000061">
    <property type="protein sequence ID" value="SJN15043.1"/>
    <property type="molecule type" value="Genomic_DNA"/>
</dbReference>
<evidence type="ECO:0000256" key="1">
    <source>
        <dbReference type="ARBA" id="ARBA00001970"/>
    </source>
</evidence>
<keyword evidence="5 7" id="KW-0560">Oxidoreductase</keyword>
<dbReference type="GO" id="GO:0006979">
    <property type="term" value="P:response to oxidative stress"/>
    <property type="evidence" value="ECO:0007669"/>
    <property type="project" value="InterPro"/>
</dbReference>
<gene>
    <name evidence="7" type="ORF">CZ787_18180</name>
</gene>